<dbReference type="Proteomes" id="UP000499080">
    <property type="component" value="Unassembled WGS sequence"/>
</dbReference>
<sequence length="100" mass="11950">MLKVDERYWRQTKISIPSPNCLHHSENTALIYYFSTNYDVEVKGICLVGVRNNTSLPLPVEGFWHFEPWSDDEDDVIARIPLSKLQYHRKRRRCDPRQQM</sequence>
<protein>
    <submittedName>
        <fullName evidence="1">Uncharacterized protein</fullName>
    </submittedName>
</protein>
<keyword evidence="2" id="KW-1185">Reference proteome</keyword>
<accession>A0A4Y2CX20</accession>
<proteinExistence type="predicted"/>
<dbReference type="EMBL" id="BGPR01000248">
    <property type="protein sequence ID" value="GBM07845.1"/>
    <property type="molecule type" value="Genomic_DNA"/>
</dbReference>
<evidence type="ECO:0000313" key="2">
    <source>
        <dbReference type="Proteomes" id="UP000499080"/>
    </source>
</evidence>
<evidence type="ECO:0000313" key="1">
    <source>
        <dbReference type="EMBL" id="GBM07845.1"/>
    </source>
</evidence>
<organism evidence="1 2">
    <name type="scientific">Araneus ventricosus</name>
    <name type="common">Orbweaver spider</name>
    <name type="synonym">Epeira ventricosa</name>
    <dbReference type="NCBI Taxonomy" id="182803"/>
    <lineage>
        <taxon>Eukaryota</taxon>
        <taxon>Metazoa</taxon>
        <taxon>Ecdysozoa</taxon>
        <taxon>Arthropoda</taxon>
        <taxon>Chelicerata</taxon>
        <taxon>Arachnida</taxon>
        <taxon>Araneae</taxon>
        <taxon>Araneomorphae</taxon>
        <taxon>Entelegynae</taxon>
        <taxon>Araneoidea</taxon>
        <taxon>Araneidae</taxon>
        <taxon>Araneus</taxon>
    </lineage>
</organism>
<name>A0A4Y2CX20_ARAVE</name>
<dbReference type="AlphaFoldDB" id="A0A4Y2CX20"/>
<reference evidence="1 2" key="1">
    <citation type="journal article" date="2019" name="Sci. Rep.">
        <title>Orb-weaving spider Araneus ventricosus genome elucidates the spidroin gene catalogue.</title>
        <authorList>
            <person name="Kono N."/>
            <person name="Nakamura H."/>
            <person name="Ohtoshi R."/>
            <person name="Moran D.A.P."/>
            <person name="Shinohara A."/>
            <person name="Yoshida Y."/>
            <person name="Fujiwara M."/>
            <person name="Mori M."/>
            <person name="Tomita M."/>
            <person name="Arakawa K."/>
        </authorList>
    </citation>
    <scope>NUCLEOTIDE SEQUENCE [LARGE SCALE GENOMIC DNA]</scope>
</reference>
<comment type="caution">
    <text evidence="1">The sequence shown here is derived from an EMBL/GenBank/DDBJ whole genome shotgun (WGS) entry which is preliminary data.</text>
</comment>
<gene>
    <name evidence="1" type="ORF">AVEN_96471_1</name>
</gene>